<protein>
    <submittedName>
        <fullName evidence="3">Porin family protein</fullName>
    </submittedName>
</protein>
<dbReference type="RefSeq" id="WP_302884854.1">
    <property type="nucleotide sequence ID" value="NZ_JAUMIT010000006.1"/>
</dbReference>
<organism evidence="3 4">
    <name type="scientific">Wenyingzhuangia gilva</name>
    <dbReference type="NCBI Taxonomy" id="3057677"/>
    <lineage>
        <taxon>Bacteria</taxon>
        <taxon>Pseudomonadati</taxon>
        <taxon>Bacteroidota</taxon>
        <taxon>Flavobacteriia</taxon>
        <taxon>Flavobacteriales</taxon>
        <taxon>Flavobacteriaceae</taxon>
        <taxon>Wenyingzhuangia</taxon>
    </lineage>
</organism>
<dbReference type="Pfam" id="PF13568">
    <property type="entry name" value="OMP_b-brl_2"/>
    <property type="match status" value="1"/>
</dbReference>
<reference evidence="3" key="1">
    <citation type="submission" date="2023-07" db="EMBL/GenBank/DDBJ databases">
        <title>Wenyingzhuangia sp. chi5 genome sequencing and assembly.</title>
        <authorList>
            <person name="Park S."/>
        </authorList>
    </citation>
    <scope>NUCLEOTIDE SEQUENCE</scope>
    <source>
        <strain evidence="3">Chi5</strain>
    </source>
</reference>
<dbReference type="EMBL" id="JAUMIT010000006">
    <property type="protein sequence ID" value="MDO3695581.1"/>
    <property type="molecule type" value="Genomic_DNA"/>
</dbReference>
<keyword evidence="4" id="KW-1185">Reference proteome</keyword>
<feature type="signal peptide" evidence="1">
    <location>
        <begin position="1"/>
        <end position="19"/>
    </location>
</feature>
<sequence length="414" mass="49347">MKKEILLILLCLVSICSVAQDQFQKGYFIDNSNHKVDCLIKDMDWKYNPTEFTYKLTEKSEEKNVAIEDVKEFEIINISKYIRATVNIDKSSLFIDKLGYVREPEFVKETLFLKVLIKGNANLYAYEKRNFIRFFYQVNNNEIKQLIFKEYKTHDNIPIVKENNDFRKQIYEDLKSENITITNTLNLKYNEKSLIKKFVQYNKSKGQDFTVFNNLIKRDLFNLTFKTGIDYSSLVITNNPFSSTVYNDIDAGKSSKLRYGVEFEFIMPFYNNKWAITIEPTYQYFKKKSTDEYVSKYSTNKTYKTDVDYKSIEIPIGFRYYYFLNKKSKLFFNAALIFDYNFKNSRIIVEEISIYRNIDITSKNYNYSLGLGYKYNNKLSIEARYYSPRDLFRDERIKGTKYNTISLILGYTIF</sequence>
<accession>A0ABT8VUE4</accession>
<dbReference type="InterPro" id="IPR025665">
    <property type="entry name" value="Beta-barrel_OMP_2"/>
</dbReference>
<evidence type="ECO:0000313" key="4">
    <source>
        <dbReference type="Proteomes" id="UP001168642"/>
    </source>
</evidence>
<evidence type="ECO:0000259" key="2">
    <source>
        <dbReference type="Pfam" id="PF13568"/>
    </source>
</evidence>
<keyword evidence="1" id="KW-0732">Signal</keyword>
<dbReference type="Proteomes" id="UP001168642">
    <property type="component" value="Unassembled WGS sequence"/>
</dbReference>
<comment type="caution">
    <text evidence="3">The sequence shown here is derived from an EMBL/GenBank/DDBJ whole genome shotgun (WGS) entry which is preliminary data.</text>
</comment>
<name>A0ABT8VUE4_9FLAO</name>
<gene>
    <name evidence="3" type="ORF">QVZ41_12090</name>
</gene>
<feature type="domain" description="Outer membrane protein beta-barrel" evidence="2">
    <location>
        <begin position="220"/>
        <end position="386"/>
    </location>
</feature>
<feature type="chain" id="PRO_5045762386" evidence="1">
    <location>
        <begin position="20"/>
        <end position="414"/>
    </location>
</feature>
<evidence type="ECO:0000256" key="1">
    <source>
        <dbReference type="SAM" id="SignalP"/>
    </source>
</evidence>
<evidence type="ECO:0000313" key="3">
    <source>
        <dbReference type="EMBL" id="MDO3695581.1"/>
    </source>
</evidence>
<proteinExistence type="predicted"/>